<dbReference type="Pfam" id="PF25000">
    <property type="entry name" value="DUF7779"/>
    <property type="match status" value="1"/>
</dbReference>
<sequence length="1349" mass="153480">MTDSRSKKAQRLKEARGLRAKAPVAAHFEDCVQAFQRLSDSIQVNQSNSELHQIAEDSAIRLELWGEGSQASSRSLDYALRNSSILKRQTLRLLKDLHSTLEEAITEVQAQEPVTSESGDVTEASVSPNTSGRQDDAVSDDQEMETGPDICLEEASNVIGYMFQLLPILRDPLEDSDVDAAQSNEEYSVEYYRQIAADMFPIAPESLRLRLADNIWRSRQRLLLSLGENQVVSGQSFLGQRPRHRYRPWDSSLRQTGEPPKFHTAQHRSNRAESDAGTSTIRSHVETVLSKTVMVDQDSVTSATDTPHQSMLPSLVVPQPPVNLERTQQFDCPYCHSELPLIFSTSSIGMTEWEWSKHVFCDLKAYMCTFGDCSHENLPFGDRKEWIQHELDFHRSHRVWFCGLCRSDFGTEEHFTSHLQAAHSDLTPDEAALVRGFCKRYSTELPGEQSCALCGVACDDTDELENHLGTHLETLALAALLEDEGTDDEGVEGVDMLVDYIAEQHELLKGDERFLPVDVRTKLRTSPNAALHDNEASHTMNTENFSAPDDLESGSQRLGNVLWTEKVKKFLDKETTQDSIPVVHCNVRSRYDNFVGRDSDLQSIRQQLSTPGRICVISGRGGIGKTAIAVEYLYKFESDYSYVFWVEAENPGLCAEKYGMIATHLNLPEEPFANLDARTYSVRDSLTKSDRRWLLIFDNAASWADISRYIPRSFPKTKGSVLITTRSAPMLLAPPGHPAFHHQHAVELEAWPLEHGREFLLTSIRPKLNKEDLQAHEEYDQAAQVVNVVGGLPLAISMIVGYVKVSRCTLADFLEMWEEKEHIMRKKRRRKVDLDDGDIDSTIDSLWTIGIREVRMNSRRLLDVLSFLDPEHIPKSLLVGDHKEDYLEFLNASETLSYKRMITELTGRRLLSEKQTDNDDTAYTIHRLLQQKVLLDMEDYGFADAFRKAFRLIRKRFPMAEPQQVPNPSSWAVCQEYLPHVSTFCRIYQQNAASASLGDPTPKELAGLFYDAGFYIWSRAMTEYDGLWFFETAEAILNNIDMDPSTKIGADILCVTGLLLLNMGVVERTKGLHRLKHAWQIREQIYEQNRDHDNDVLLQNAANDYALCLLNEHQFEEAGEIFRGCREQYLVWGPENENPFENSKYYGNYSLILMWAGEMETSIKFQDHAMKLTERFLGKKAMYYRRMFMLACILLQSGDLQGALDMHLETLKARLELHGKHNEYTISSMYAVGAMYHHMGDSYTATGYIQQCIECARNSKWDRAALARAQYHLALLYREQGMQEDDAIALEAETDALLEEFGDHAAASVCATGDKMMILDDLQPSFLGRYTGRTLLKHLQEHYQRTQSL</sequence>
<name>A0A9P9WNG9_9PEZI</name>
<dbReference type="Gene3D" id="1.25.40.10">
    <property type="entry name" value="Tetratricopeptide repeat domain"/>
    <property type="match status" value="1"/>
</dbReference>
<gene>
    <name evidence="4" type="ORF">JX265_005339</name>
</gene>
<feature type="region of interest" description="Disordered" evidence="2">
    <location>
        <begin position="108"/>
        <end position="145"/>
    </location>
</feature>
<proteinExistence type="predicted"/>
<evidence type="ECO:0000256" key="2">
    <source>
        <dbReference type="SAM" id="MobiDB-lite"/>
    </source>
</evidence>
<dbReference type="InterPro" id="IPR002182">
    <property type="entry name" value="NB-ARC"/>
</dbReference>
<dbReference type="SUPFAM" id="SSF52540">
    <property type="entry name" value="P-loop containing nucleoside triphosphate hydrolases"/>
    <property type="match status" value="1"/>
</dbReference>
<keyword evidence="1" id="KW-0863">Zinc-finger</keyword>
<comment type="caution">
    <text evidence="4">The sequence shown here is derived from an EMBL/GenBank/DDBJ whole genome shotgun (WGS) entry which is preliminary data.</text>
</comment>
<dbReference type="InterPro" id="IPR013087">
    <property type="entry name" value="Znf_C2H2_type"/>
</dbReference>
<dbReference type="GO" id="GO:0008270">
    <property type="term" value="F:zinc ion binding"/>
    <property type="evidence" value="ECO:0007669"/>
    <property type="project" value="UniProtKB-KW"/>
</dbReference>
<feature type="compositionally biased region" description="Polar residues" evidence="2">
    <location>
        <begin position="108"/>
        <end position="132"/>
    </location>
</feature>
<keyword evidence="1" id="KW-0862">Zinc</keyword>
<dbReference type="SUPFAM" id="SSF48452">
    <property type="entry name" value="TPR-like"/>
    <property type="match status" value="1"/>
</dbReference>
<evidence type="ECO:0000259" key="3">
    <source>
        <dbReference type="PROSITE" id="PS50157"/>
    </source>
</evidence>
<organism evidence="4 5">
    <name type="scientific">Neoarthrinium moseri</name>
    <dbReference type="NCBI Taxonomy" id="1658444"/>
    <lineage>
        <taxon>Eukaryota</taxon>
        <taxon>Fungi</taxon>
        <taxon>Dikarya</taxon>
        <taxon>Ascomycota</taxon>
        <taxon>Pezizomycotina</taxon>
        <taxon>Sordariomycetes</taxon>
        <taxon>Xylariomycetidae</taxon>
        <taxon>Amphisphaeriales</taxon>
        <taxon>Apiosporaceae</taxon>
        <taxon>Neoarthrinium</taxon>
    </lineage>
</organism>
<evidence type="ECO:0000256" key="1">
    <source>
        <dbReference type="PROSITE-ProRule" id="PRU00042"/>
    </source>
</evidence>
<dbReference type="PANTHER" id="PTHR35391">
    <property type="entry name" value="C2H2-TYPE DOMAIN-CONTAINING PROTEIN-RELATED"/>
    <property type="match status" value="1"/>
</dbReference>
<dbReference type="InterPro" id="IPR011990">
    <property type="entry name" value="TPR-like_helical_dom_sf"/>
</dbReference>
<protein>
    <recommendedName>
        <fullName evidence="3">C2H2-type domain-containing protein</fullName>
    </recommendedName>
</protein>
<dbReference type="PROSITE" id="PS00028">
    <property type="entry name" value="ZINC_FINGER_C2H2_1"/>
    <property type="match status" value="2"/>
</dbReference>
<accession>A0A9P9WNG9</accession>
<evidence type="ECO:0000313" key="4">
    <source>
        <dbReference type="EMBL" id="KAI1872459.1"/>
    </source>
</evidence>
<dbReference type="InterPro" id="IPR027417">
    <property type="entry name" value="P-loop_NTPase"/>
</dbReference>
<evidence type="ECO:0000313" key="5">
    <source>
        <dbReference type="Proteomes" id="UP000829685"/>
    </source>
</evidence>
<dbReference type="SMART" id="SM00355">
    <property type="entry name" value="ZnF_C2H2"/>
    <property type="match status" value="3"/>
</dbReference>
<feature type="region of interest" description="Disordered" evidence="2">
    <location>
        <begin position="248"/>
        <end position="279"/>
    </location>
</feature>
<reference evidence="4" key="1">
    <citation type="submission" date="2021-03" db="EMBL/GenBank/DDBJ databases">
        <title>Revisited historic fungal species revealed as producer of novel bioactive compounds through whole genome sequencing and comparative genomics.</title>
        <authorList>
            <person name="Vignolle G.A."/>
            <person name="Hochenegger N."/>
            <person name="Mach R.L."/>
            <person name="Mach-Aigner A.R."/>
            <person name="Javad Rahimi M."/>
            <person name="Salim K.A."/>
            <person name="Chan C.M."/>
            <person name="Lim L.B.L."/>
            <person name="Cai F."/>
            <person name="Druzhinina I.S."/>
            <person name="U'Ren J.M."/>
            <person name="Derntl C."/>
        </authorList>
    </citation>
    <scope>NUCLEOTIDE SEQUENCE</scope>
    <source>
        <strain evidence="4">TUCIM 5799</strain>
    </source>
</reference>
<dbReference type="GO" id="GO:0043531">
    <property type="term" value="F:ADP binding"/>
    <property type="evidence" value="ECO:0007669"/>
    <property type="project" value="InterPro"/>
</dbReference>
<feature type="domain" description="C2H2-type" evidence="3">
    <location>
        <begin position="400"/>
        <end position="428"/>
    </location>
</feature>
<dbReference type="Pfam" id="PF00931">
    <property type="entry name" value="NB-ARC"/>
    <property type="match status" value="1"/>
</dbReference>
<keyword evidence="5" id="KW-1185">Reference proteome</keyword>
<dbReference type="PROSITE" id="PS50157">
    <property type="entry name" value="ZINC_FINGER_C2H2_2"/>
    <property type="match status" value="1"/>
</dbReference>
<feature type="region of interest" description="Disordered" evidence="2">
    <location>
        <begin position="529"/>
        <end position="553"/>
    </location>
</feature>
<dbReference type="Proteomes" id="UP000829685">
    <property type="component" value="Unassembled WGS sequence"/>
</dbReference>
<dbReference type="Gene3D" id="3.40.50.300">
    <property type="entry name" value="P-loop containing nucleotide triphosphate hydrolases"/>
    <property type="match status" value="1"/>
</dbReference>
<dbReference type="PANTHER" id="PTHR35391:SF5">
    <property type="entry name" value="DUF6590 DOMAIN-CONTAINING PROTEIN"/>
    <property type="match status" value="1"/>
</dbReference>
<keyword evidence="1" id="KW-0479">Metal-binding</keyword>
<dbReference type="EMBL" id="JAFIMR010000011">
    <property type="protein sequence ID" value="KAI1872459.1"/>
    <property type="molecule type" value="Genomic_DNA"/>
</dbReference>
<dbReference type="InterPro" id="IPR056681">
    <property type="entry name" value="DUF7779"/>
</dbReference>